<dbReference type="Gramene" id="OE9A114474T1">
    <property type="protein sequence ID" value="OE9A114474C1"/>
    <property type="gene ID" value="OE9A114474"/>
</dbReference>
<protein>
    <submittedName>
        <fullName evidence="1">Uncharacterized protein</fullName>
    </submittedName>
</protein>
<keyword evidence="2" id="KW-1185">Reference proteome</keyword>
<evidence type="ECO:0000313" key="2">
    <source>
        <dbReference type="Proteomes" id="UP000594638"/>
    </source>
</evidence>
<dbReference type="AlphaFoldDB" id="A0A8S0TQY3"/>
<proteinExistence type="predicted"/>
<gene>
    <name evidence="1" type="ORF">OLEA9_A114474</name>
</gene>
<organism evidence="1 2">
    <name type="scientific">Olea europaea subsp. europaea</name>
    <dbReference type="NCBI Taxonomy" id="158383"/>
    <lineage>
        <taxon>Eukaryota</taxon>
        <taxon>Viridiplantae</taxon>
        <taxon>Streptophyta</taxon>
        <taxon>Embryophyta</taxon>
        <taxon>Tracheophyta</taxon>
        <taxon>Spermatophyta</taxon>
        <taxon>Magnoliopsida</taxon>
        <taxon>eudicotyledons</taxon>
        <taxon>Gunneridae</taxon>
        <taxon>Pentapetalae</taxon>
        <taxon>asterids</taxon>
        <taxon>lamiids</taxon>
        <taxon>Lamiales</taxon>
        <taxon>Oleaceae</taxon>
        <taxon>Oleeae</taxon>
        <taxon>Olea</taxon>
    </lineage>
</organism>
<comment type="caution">
    <text evidence="1">The sequence shown here is derived from an EMBL/GenBank/DDBJ whole genome shotgun (WGS) entry which is preliminary data.</text>
</comment>
<accession>A0A8S0TQY3</accession>
<dbReference type="EMBL" id="CACTIH010007296">
    <property type="protein sequence ID" value="CAA3008352.1"/>
    <property type="molecule type" value="Genomic_DNA"/>
</dbReference>
<dbReference type="Proteomes" id="UP000594638">
    <property type="component" value="Unassembled WGS sequence"/>
</dbReference>
<evidence type="ECO:0000313" key="1">
    <source>
        <dbReference type="EMBL" id="CAA3008352.1"/>
    </source>
</evidence>
<sequence length="52" mass="6137">MSSTVTTLMLATTWDIWKFFLPKMIIRMIRGIKKMIRLHSLIRCSCTKYPSS</sequence>
<name>A0A8S0TQY3_OLEEU</name>
<reference evidence="1 2" key="1">
    <citation type="submission" date="2019-12" db="EMBL/GenBank/DDBJ databases">
        <authorList>
            <person name="Alioto T."/>
            <person name="Alioto T."/>
            <person name="Gomez Garrido J."/>
        </authorList>
    </citation>
    <scope>NUCLEOTIDE SEQUENCE [LARGE SCALE GENOMIC DNA]</scope>
</reference>